<dbReference type="Gene3D" id="3.50.7.10">
    <property type="entry name" value="GroEL"/>
    <property type="match status" value="1"/>
</dbReference>
<dbReference type="SUPFAM" id="SSF48592">
    <property type="entry name" value="GroEL equatorial domain-like"/>
    <property type="match status" value="1"/>
</dbReference>
<sequence length="416" mass="46196">MDVLIDVMSTNVVATNHGSTIINSLQISHPVGQLITNSVKKFYDKTGDGSTSFVLIMASMMRQATCLTDFNKNSVIESLNGIITTAMNGKFGSLAVEKLTKITVELILRHACNLSTCEALNKFTCIAFKLDQSIRQGEHTSLSFSRSSQVDGAVEYQQSRIKRFLSKLQDENVKLIISTESVTDVAVYLCNRAGIIILANVAEEEANRIGYYCNLGIIYEVDMEETLISKFTGITSCQFITKSTQRYIQFIPQLAESNRMYHLLLCGLAKELCHQYRAAIHNSLKCVLMWLDPPYCLRTYQPCTVPGGGATEFALARALKVLPSNDSNDPVYRSACQILSEEIDSESSALGSHNWKGINPYTGHFGSSHNVIEPMYIRYYSVRQCLQVITQILKIDKVISAIGCGNGRNKADEQDN</sequence>
<dbReference type="EMBL" id="DS985257">
    <property type="protein sequence ID" value="EDV20783.1"/>
    <property type="molecule type" value="Genomic_DNA"/>
</dbReference>
<accession>B3S8Y3</accession>
<dbReference type="PhylomeDB" id="B3S8Y3"/>
<dbReference type="SUPFAM" id="SSF52029">
    <property type="entry name" value="GroEL apical domain-like"/>
    <property type="match status" value="1"/>
</dbReference>
<dbReference type="GO" id="GO:0005524">
    <property type="term" value="F:ATP binding"/>
    <property type="evidence" value="ECO:0007669"/>
    <property type="project" value="InterPro"/>
</dbReference>
<dbReference type="OrthoDB" id="9393833at2759"/>
<dbReference type="InterPro" id="IPR027413">
    <property type="entry name" value="GROEL-like_equatorial_sf"/>
</dbReference>
<dbReference type="GO" id="GO:0051131">
    <property type="term" value="P:chaperone-mediated protein complex assembly"/>
    <property type="evidence" value="ECO:0000318"/>
    <property type="project" value="GO_Central"/>
</dbReference>
<dbReference type="Proteomes" id="UP000009022">
    <property type="component" value="Unassembled WGS sequence"/>
</dbReference>
<evidence type="ECO:0000313" key="1">
    <source>
        <dbReference type="EMBL" id="EDV20783.1"/>
    </source>
</evidence>
<keyword evidence="2" id="KW-1185">Reference proteome</keyword>
<dbReference type="InterPro" id="IPR002423">
    <property type="entry name" value="Cpn60/GroEL/TCP-1"/>
</dbReference>
<proteinExistence type="predicted"/>
<organism evidence="1 2">
    <name type="scientific">Trichoplax adhaerens</name>
    <name type="common">Trichoplax reptans</name>
    <dbReference type="NCBI Taxonomy" id="10228"/>
    <lineage>
        <taxon>Eukaryota</taxon>
        <taxon>Metazoa</taxon>
        <taxon>Placozoa</taxon>
        <taxon>Uniplacotomia</taxon>
        <taxon>Trichoplacea</taxon>
        <taxon>Trichoplacidae</taxon>
        <taxon>Trichoplax</taxon>
    </lineage>
</organism>
<dbReference type="RefSeq" id="XP_002116724.1">
    <property type="nucleotide sequence ID" value="XM_002116688.1"/>
</dbReference>
<dbReference type="InterPro" id="IPR027409">
    <property type="entry name" value="GroEL-like_apical_dom_sf"/>
</dbReference>
<dbReference type="AlphaFoldDB" id="B3S8Y3"/>
<dbReference type="InParanoid" id="B3S8Y3"/>
<evidence type="ECO:0000313" key="2">
    <source>
        <dbReference type="Proteomes" id="UP000009022"/>
    </source>
</evidence>
<dbReference type="CTD" id="6758004"/>
<dbReference type="GeneID" id="6758004"/>
<protein>
    <submittedName>
        <fullName evidence="1">Uncharacterized protein</fullName>
    </submittedName>
</protein>
<gene>
    <name evidence="1" type="ORF">TRIADDRAFT_60786</name>
</gene>
<dbReference type="eggNOG" id="KOG0364">
    <property type="taxonomic scope" value="Eukaryota"/>
</dbReference>
<dbReference type="Pfam" id="PF00118">
    <property type="entry name" value="Cpn60_TCP1"/>
    <property type="match status" value="2"/>
</dbReference>
<dbReference type="Gene3D" id="1.10.560.10">
    <property type="entry name" value="GroEL-like equatorial domain"/>
    <property type="match status" value="2"/>
</dbReference>
<dbReference type="PANTHER" id="PTHR14667:SF2">
    <property type="entry name" value="BARDET-BIEDL SYNDROME 10 PROTEIN"/>
    <property type="match status" value="1"/>
</dbReference>
<name>B3S8Y3_TRIAD</name>
<reference evidence="1 2" key="1">
    <citation type="journal article" date="2008" name="Nature">
        <title>The Trichoplax genome and the nature of placozoans.</title>
        <authorList>
            <person name="Srivastava M."/>
            <person name="Begovic E."/>
            <person name="Chapman J."/>
            <person name="Putnam N.H."/>
            <person name="Hellsten U."/>
            <person name="Kawashima T."/>
            <person name="Kuo A."/>
            <person name="Mitros T."/>
            <person name="Salamov A."/>
            <person name="Carpenter M.L."/>
            <person name="Signorovitch A.Y."/>
            <person name="Moreno M.A."/>
            <person name="Kamm K."/>
            <person name="Grimwood J."/>
            <person name="Schmutz J."/>
            <person name="Shapiro H."/>
            <person name="Grigoriev I.V."/>
            <person name="Buss L.W."/>
            <person name="Schierwater B."/>
            <person name="Dellaporta S.L."/>
            <person name="Rokhsar D.S."/>
        </authorList>
    </citation>
    <scope>NUCLEOTIDE SEQUENCE [LARGE SCALE GENOMIC DNA]</scope>
    <source>
        <strain evidence="1 2">Grell-BS-1999</strain>
    </source>
</reference>
<dbReference type="STRING" id="10228.B3S8Y3"/>
<dbReference type="InterPro" id="IPR042619">
    <property type="entry name" value="BBS10"/>
</dbReference>
<dbReference type="PANTHER" id="PTHR14667">
    <property type="entry name" value="BARDET-BIEDL SYNDROME 10 PROTEIN"/>
    <property type="match status" value="1"/>
</dbReference>
<dbReference type="HOGENOM" id="CLU_661105_0_0_1"/>
<dbReference type="KEGG" id="tad:TRIADDRAFT_60786"/>